<dbReference type="Proteomes" id="UP001567538">
    <property type="component" value="Unassembled WGS sequence"/>
</dbReference>
<name>A0ABD1FNA2_SALDI</name>
<feature type="domain" description="SKP1 component POZ" evidence="6">
    <location>
        <begin position="13"/>
        <end position="70"/>
    </location>
</feature>
<evidence type="ECO:0000313" key="7">
    <source>
        <dbReference type="EMBL" id="KAL1532158.1"/>
    </source>
</evidence>
<dbReference type="InterPro" id="IPR016072">
    <property type="entry name" value="Skp1_comp_dimer"/>
</dbReference>
<comment type="caution">
    <text evidence="7">The sequence shown here is derived from an EMBL/GenBank/DDBJ whole genome shotgun (WGS) entry which is preliminary data.</text>
</comment>
<comment type="subunit">
    <text evidence="4">Part of a SCF (SKP1-cullin-F-box) protein ligase complex.</text>
</comment>
<dbReference type="SUPFAM" id="SSF54695">
    <property type="entry name" value="POZ domain"/>
    <property type="match status" value="1"/>
</dbReference>
<dbReference type="EMBL" id="JBEAFC010000014">
    <property type="protein sequence ID" value="KAL1532158.1"/>
    <property type="molecule type" value="Genomic_DNA"/>
</dbReference>
<accession>A0ABD1FNA2</accession>
<evidence type="ECO:0000256" key="3">
    <source>
        <dbReference type="ARBA" id="ARBA00022786"/>
    </source>
</evidence>
<comment type="function">
    <text evidence="4">Involved in ubiquitination and subsequent proteasomal degradation of target proteins. Together with CUL1, RBX1 and a F-box protein, it forms a SCF E3 ubiquitin ligase complex. The functional specificity of this complex depends on the type of F-box protein. In the SCF complex, it serves as an adapter that links the F-box protein to CUL1.</text>
</comment>
<evidence type="ECO:0000256" key="4">
    <source>
        <dbReference type="PIRNR" id="PIRNR028729"/>
    </source>
</evidence>
<dbReference type="InterPro" id="IPR036296">
    <property type="entry name" value="SKP1-like_dim_sf"/>
</dbReference>
<sequence>MAETPASAAALKTVTLVSSDGERFEIAESSAKQSITIGNIIDDGCCDASIPVPNVTGKVLTKVIEYLKNHGGGGGDAEKKEKDDELVSAPVPVLLDYILAANYLDIKGLVDLVAQEIADSMKDKSPEWVRSEFNIENDYTPEEEEAVKSHFAWAF</sequence>
<gene>
    <name evidence="7" type="ORF">AAHA92_32204</name>
</gene>
<dbReference type="PIRSF" id="PIRSF028729">
    <property type="entry name" value="E3_ubiquit_lig_SCF_Skp"/>
    <property type="match status" value="1"/>
</dbReference>
<keyword evidence="3 4" id="KW-0833">Ubl conjugation pathway</keyword>
<evidence type="ECO:0000256" key="2">
    <source>
        <dbReference type="ARBA" id="ARBA00009993"/>
    </source>
</evidence>
<evidence type="ECO:0000256" key="1">
    <source>
        <dbReference type="ARBA" id="ARBA00004906"/>
    </source>
</evidence>
<dbReference type="PANTHER" id="PTHR11165">
    <property type="entry name" value="SKP1"/>
    <property type="match status" value="1"/>
</dbReference>
<dbReference type="GO" id="GO:0009867">
    <property type="term" value="P:jasmonic acid mediated signaling pathway"/>
    <property type="evidence" value="ECO:0007669"/>
    <property type="project" value="UniProtKB-ARBA"/>
</dbReference>
<comment type="similarity">
    <text evidence="2 4">Belongs to the SKP1 family.</text>
</comment>
<proteinExistence type="inferred from homology"/>
<evidence type="ECO:0000259" key="5">
    <source>
        <dbReference type="Pfam" id="PF01466"/>
    </source>
</evidence>
<dbReference type="InterPro" id="IPR011333">
    <property type="entry name" value="SKP1/BTB/POZ_sf"/>
</dbReference>
<evidence type="ECO:0000259" key="6">
    <source>
        <dbReference type="Pfam" id="PF03931"/>
    </source>
</evidence>
<dbReference type="SUPFAM" id="SSF81382">
    <property type="entry name" value="Skp1 dimerisation domain-like"/>
    <property type="match status" value="1"/>
</dbReference>
<dbReference type="InterPro" id="IPR016073">
    <property type="entry name" value="Skp1_comp_POZ"/>
</dbReference>
<protein>
    <recommendedName>
        <fullName evidence="4">SKP1-like protein</fullName>
    </recommendedName>
</protein>
<dbReference type="InterPro" id="IPR001232">
    <property type="entry name" value="SKP1-like"/>
</dbReference>
<keyword evidence="8" id="KW-1185">Reference proteome</keyword>
<feature type="domain" description="SKP1 component dimerisation" evidence="5">
    <location>
        <begin position="107"/>
        <end position="154"/>
    </location>
</feature>
<dbReference type="SMART" id="SM00512">
    <property type="entry name" value="Skp1"/>
    <property type="match status" value="1"/>
</dbReference>
<dbReference type="InterPro" id="IPR016897">
    <property type="entry name" value="SKP1"/>
</dbReference>
<reference evidence="7 8" key="1">
    <citation type="submission" date="2024-06" db="EMBL/GenBank/DDBJ databases">
        <title>A chromosome level genome sequence of Diviner's sage (Salvia divinorum).</title>
        <authorList>
            <person name="Ford S.A."/>
            <person name="Ro D.-K."/>
            <person name="Ness R.W."/>
            <person name="Phillips M.A."/>
        </authorList>
    </citation>
    <scope>NUCLEOTIDE SEQUENCE [LARGE SCALE GENOMIC DNA]</scope>
    <source>
        <strain evidence="7">SAF-2024a</strain>
        <tissue evidence="7">Leaf</tissue>
    </source>
</reference>
<organism evidence="7 8">
    <name type="scientific">Salvia divinorum</name>
    <name type="common">Maria pastora</name>
    <name type="synonym">Diviner's sage</name>
    <dbReference type="NCBI Taxonomy" id="28513"/>
    <lineage>
        <taxon>Eukaryota</taxon>
        <taxon>Viridiplantae</taxon>
        <taxon>Streptophyta</taxon>
        <taxon>Embryophyta</taxon>
        <taxon>Tracheophyta</taxon>
        <taxon>Spermatophyta</taxon>
        <taxon>Magnoliopsida</taxon>
        <taxon>eudicotyledons</taxon>
        <taxon>Gunneridae</taxon>
        <taxon>Pentapetalae</taxon>
        <taxon>asterids</taxon>
        <taxon>lamiids</taxon>
        <taxon>Lamiales</taxon>
        <taxon>Lamiaceae</taxon>
        <taxon>Nepetoideae</taxon>
        <taxon>Mentheae</taxon>
        <taxon>Salviinae</taxon>
        <taxon>Salvia</taxon>
        <taxon>Salvia subgen. Calosphace</taxon>
    </lineage>
</organism>
<comment type="pathway">
    <text evidence="1 4">Protein modification; protein ubiquitination.</text>
</comment>
<evidence type="ECO:0000313" key="8">
    <source>
        <dbReference type="Proteomes" id="UP001567538"/>
    </source>
</evidence>
<dbReference type="Pfam" id="PF01466">
    <property type="entry name" value="Skp1"/>
    <property type="match status" value="1"/>
</dbReference>
<dbReference type="AlphaFoldDB" id="A0ABD1FNA2"/>
<dbReference type="GO" id="GO:0016567">
    <property type="term" value="P:protein ubiquitination"/>
    <property type="evidence" value="ECO:0007669"/>
    <property type="project" value="UniProtKB-UniRule"/>
</dbReference>
<dbReference type="Gene3D" id="3.30.710.10">
    <property type="entry name" value="Potassium Channel Kv1.1, Chain A"/>
    <property type="match status" value="1"/>
</dbReference>
<dbReference type="Pfam" id="PF03931">
    <property type="entry name" value="Skp1_POZ"/>
    <property type="match status" value="1"/>
</dbReference>